<dbReference type="PROSITE" id="PS00588">
    <property type="entry name" value="FLAGELLA_BB_ROD"/>
    <property type="match status" value="1"/>
</dbReference>
<dbReference type="InterPro" id="IPR019776">
    <property type="entry name" value="Flagellar_basal_body_rod_CS"/>
</dbReference>
<evidence type="ECO:0000259" key="4">
    <source>
        <dbReference type="Pfam" id="PF06429"/>
    </source>
</evidence>
<dbReference type="InterPro" id="IPR001444">
    <property type="entry name" value="Flag_bb_rod_N"/>
</dbReference>
<dbReference type="NCBIfam" id="TIGR03506">
    <property type="entry name" value="FlgEFG_subfam"/>
    <property type="match status" value="1"/>
</dbReference>
<keyword evidence="6" id="KW-0966">Cell projection</keyword>
<sequence>MLRGIYTAATGLNLQQVAIDLVANNMANVSTTGFKSDRLSAASFPELLLLRVEPERKVQPVGSTGYGAEVAAVTTDYTQGPLENTGNLRDVALRGEGFLVVQTGAGERYFRGGTIFVDGEGYLVTANGDRVLGEGGPVQVGSSDYKIAPDGTVLAGENPVDRLLVVDFQDKGALIKEGNGYFRAAGSLPETATGTEVLQGYLEAANVDLTREMTVLIEGLRAYQLSQRALRTHDELLAKAVNQVGKVR</sequence>
<evidence type="ECO:0000256" key="2">
    <source>
        <dbReference type="RuleBase" id="RU362116"/>
    </source>
</evidence>
<dbReference type="SUPFAM" id="SSF117143">
    <property type="entry name" value="Flagellar hook protein flgE"/>
    <property type="match status" value="1"/>
</dbReference>
<dbReference type="Pfam" id="PF06429">
    <property type="entry name" value="Flg_bbr_C"/>
    <property type="match status" value="1"/>
</dbReference>
<dbReference type="RefSeq" id="WP_123931673.1">
    <property type="nucleotide sequence ID" value="NZ_RKRE01000003.1"/>
</dbReference>
<accession>A0A3N5B0E6</accession>
<feature type="domain" description="Flagellar hook protein FlgE/F/G-like D1" evidence="5">
    <location>
        <begin position="92"/>
        <end position="154"/>
    </location>
</feature>
<feature type="domain" description="Flagellar basal-body/hook protein C-terminal" evidence="4">
    <location>
        <begin position="199"/>
        <end position="242"/>
    </location>
</feature>
<evidence type="ECO:0000256" key="1">
    <source>
        <dbReference type="ARBA" id="ARBA00009677"/>
    </source>
</evidence>
<evidence type="ECO:0000313" key="7">
    <source>
        <dbReference type="Proteomes" id="UP000282654"/>
    </source>
</evidence>
<keyword evidence="6" id="KW-0282">Flagellum</keyword>
<protein>
    <submittedName>
        <fullName evidence="6">Flagellar basal-body rod protein FlgG</fullName>
    </submittedName>
</protein>
<keyword evidence="7" id="KW-1185">Reference proteome</keyword>
<comment type="subcellular location">
    <subcellularLocation>
        <location evidence="2">Bacterial flagellum basal body</location>
    </subcellularLocation>
</comment>
<evidence type="ECO:0000259" key="3">
    <source>
        <dbReference type="Pfam" id="PF00460"/>
    </source>
</evidence>
<evidence type="ECO:0000313" key="6">
    <source>
        <dbReference type="EMBL" id="RPF42938.1"/>
    </source>
</evidence>
<dbReference type="AlphaFoldDB" id="A0A3N5B0E6"/>
<dbReference type="EMBL" id="RKRE01000003">
    <property type="protein sequence ID" value="RPF42938.1"/>
    <property type="molecule type" value="Genomic_DNA"/>
</dbReference>
<name>A0A3N5B0E6_9THEO</name>
<dbReference type="InterPro" id="IPR053967">
    <property type="entry name" value="LlgE_F_G-like_D1"/>
</dbReference>
<proteinExistence type="inferred from homology"/>
<dbReference type="GO" id="GO:0009425">
    <property type="term" value="C:bacterial-type flagellum basal body"/>
    <property type="evidence" value="ECO:0007669"/>
    <property type="project" value="UniProtKB-SubCell"/>
</dbReference>
<dbReference type="OrthoDB" id="9804559at2"/>
<reference evidence="6 7" key="1">
    <citation type="submission" date="2018-11" db="EMBL/GenBank/DDBJ databases">
        <title>Genomic Encyclopedia of Type Strains, Phase IV (KMG-IV): sequencing the most valuable type-strain genomes for metagenomic binning, comparative biology and taxonomic classification.</title>
        <authorList>
            <person name="Goeker M."/>
        </authorList>
    </citation>
    <scope>NUCLEOTIDE SEQUENCE [LARGE SCALE GENOMIC DNA]</scope>
    <source>
        <strain evidence="6 7">DSM 102936</strain>
    </source>
</reference>
<gene>
    <name evidence="6" type="ORF">EDD75_2053</name>
</gene>
<dbReference type="InterPro" id="IPR010930">
    <property type="entry name" value="Flg_bb/hook_C_dom"/>
</dbReference>
<evidence type="ECO:0000259" key="5">
    <source>
        <dbReference type="Pfam" id="PF22692"/>
    </source>
</evidence>
<dbReference type="GO" id="GO:0071978">
    <property type="term" value="P:bacterial-type flagellum-dependent swarming motility"/>
    <property type="evidence" value="ECO:0007669"/>
    <property type="project" value="TreeGrafter"/>
</dbReference>
<dbReference type="PANTHER" id="PTHR30435">
    <property type="entry name" value="FLAGELLAR PROTEIN"/>
    <property type="match status" value="1"/>
</dbReference>
<organism evidence="6 7">
    <name type="scientific">Thermodesulfitimonas autotrophica</name>
    <dbReference type="NCBI Taxonomy" id="1894989"/>
    <lineage>
        <taxon>Bacteria</taxon>
        <taxon>Bacillati</taxon>
        <taxon>Bacillota</taxon>
        <taxon>Clostridia</taxon>
        <taxon>Thermoanaerobacterales</taxon>
        <taxon>Thermoanaerobacteraceae</taxon>
        <taxon>Thermodesulfitimonas</taxon>
    </lineage>
</organism>
<comment type="similarity">
    <text evidence="1 2">Belongs to the flagella basal body rod proteins family.</text>
</comment>
<dbReference type="Pfam" id="PF22692">
    <property type="entry name" value="LlgE_F_G_D1"/>
    <property type="match status" value="1"/>
</dbReference>
<feature type="domain" description="Flagellar basal body rod protein N-terminal" evidence="3">
    <location>
        <begin position="5"/>
        <end position="35"/>
    </location>
</feature>
<dbReference type="PANTHER" id="PTHR30435:SF19">
    <property type="entry name" value="FLAGELLAR BASAL-BODY ROD PROTEIN FLGG"/>
    <property type="match status" value="1"/>
</dbReference>
<dbReference type="InterPro" id="IPR020013">
    <property type="entry name" value="Flagellar_FlgE/F/G"/>
</dbReference>
<dbReference type="Proteomes" id="UP000282654">
    <property type="component" value="Unassembled WGS sequence"/>
</dbReference>
<dbReference type="Pfam" id="PF00460">
    <property type="entry name" value="Flg_bb_rod"/>
    <property type="match status" value="1"/>
</dbReference>
<comment type="caution">
    <text evidence="6">The sequence shown here is derived from an EMBL/GenBank/DDBJ whole genome shotgun (WGS) entry which is preliminary data.</text>
</comment>
<dbReference type="InterPro" id="IPR037925">
    <property type="entry name" value="FlgE/F/G-like"/>
</dbReference>
<keyword evidence="6" id="KW-0969">Cilium</keyword>
<keyword evidence="2" id="KW-0975">Bacterial flagellum</keyword>